<keyword evidence="1" id="KW-1133">Transmembrane helix</keyword>
<name>V4AGW6_LOTGI</name>
<evidence type="ECO:0000313" key="2">
    <source>
        <dbReference type="EMBL" id="ESO96152.1"/>
    </source>
</evidence>
<protein>
    <submittedName>
        <fullName evidence="2">Uncharacterized protein</fullName>
    </submittedName>
</protein>
<keyword evidence="1" id="KW-0812">Transmembrane</keyword>
<accession>V4AGW6</accession>
<proteinExistence type="predicted"/>
<dbReference type="RefSeq" id="XP_009053267.1">
    <property type="nucleotide sequence ID" value="XM_009055019.1"/>
</dbReference>
<keyword evidence="3" id="KW-1185">Reference proteome</keyword>
<feature type="transmembrane region" description="Helical" evidence="1">
    <location>
        <begin position="80"/>
        <end position="99"/>
    </location>
</feature>
<dbReference type="KEGG" id="lgi:LOTGIDRAFT_160140"/>
<reference evidence="2 3" key="1">
    <citation type="journal article" date="2013" name="Nature">
        <title>Insights into bilaterian evolution from three spiralian genomes.</title>
        <authorList>
            <person name="Simakov O."/>
            <person name="Marletaz F."/>
            <person name="Cho S.J."/>
            <person name="Edsinger-Gonzales E."/>
            <person name="Havlak P."/>
            <person name="Hellsten U."/>
            <person name="Kuo D.H."/>
            <person name="Larsson T."/>
            <person name="Lv J."/>
            <person name="Arendt D."/>
            <person name="Savage R."/>
            <person name="Osoegawa K."/>
            <person name="de Jong P."/>
            <person name="Grimwood J."/>
            <person name="Chapman J.A."/>
            <person name="Shapiro H."/>
            <person name="Aerts A."/>
            <person name="Otillar R.P."/>
            <person name="Terry A.Y."/>
            <person name="Boore J.L."/>
            <person name="Grigoriev I.V."/>
            <person name="Lindberg D.R."/>
            <person name="Seaver E.C."/>
            <person name="Weisblat D.A."/>
            <person name="Putnam N.H."/>
            <person name="Rokhsar D.S."/>
        </authorList>
    </citation>
    <scope>NUCLEOTIDE SEQUENCE [LARGE SCALE GENOMIC DNA]</scope>
</reference>
<dbReference type="GeneID" id="20238312"/>
<feature type="transmembrane region" description="Helical" evidence="1">
    <location>
        <begin position="105"/>
        <end position="123"/>
    </location>
</feature>
<dbReference type="EMBL" id="KB201549">
    <property type="protein sequence ID" value="ESO96152.1"/>
    <property type="molecule type" value="Genomic_DNA"/>
</dbReference>
<sequence length="188" mass="20195">MANKFGLDSLPLDTKKPNTTAWINKAKPYFVDQIGDSVLSPSKYIVSVKNKKLKHIHHYPLLLLDEPELVLKGLIKHKTIYYGLEAVLFLLFVLFGGSIEGRGNIVPFVNLLSTSIFISLGLLGGKDACFDEALPGGKDACFDEGLLGSKDACFDEGLPGSKDACFDEALLGGKDACFDEGLLGGKGA</sequence>
<evidence type="ECO:0000256" key="1">
    <source>
        <dbReference type="SAM" id="Phobius"/>
    </source>
</evidence>
<keyword evidence="1" id="KW-0472">Membrane</keyword>
<dbReference type="AlphaFoldDB" id="V4AGW6"/>
<dbReference type="HOGENOM" id="CLU_1442598_0_0_1"/>
<evidence type="ECO:0000313" key="3">
    <source>
        <dbReference type="Proteomes" id="UP000030746"/>
    </source>
</evidence>
<dbReference type="Proteomes" id="UP000030746">
    <property type="component" value="Unassembled WGS sequence"/>
</dbReference>
<organism evidence="2 3">
    <name type="scientific">Lottia gigantea</name>
    <name type="common">Giant owl limpet</name>
    <dbReference type="NCBI Taxonomy" id="225164"/>
    <lineage>
        <taxon>Eukaryota</taxon>
        <taxon>Metazoa</taxon>
        <taxon>Spiralia</taxon>
        <taxon>Lophotrochozoa</taxon>
        <taxon>Mollusca</taxon>
        <taxon>Gastropoda</taxon>
        <taxon>Patellogastropoda</taxon>
        <taxon>Lottioidea</taxon>
        <taxon>Lottiidae</taxon>
        <taxon>Lottia</taxon>
    </lineage>
</organism>
<dbReference type="CTD" id="20238312"/>
<gene>
    <name evidence="2" type="ORF">LOTGIDRAFT_160140</name>
</gene>